<feature type="region of interest" description="Disordered" evidence="1">
    <location>
        <begin position="311"/>
        <end position="331"/>
    </location>
</feature>
<feature type="compositionally biased region" description="Polar residues" evidence="1">
    <location>
        <begin position="227"/>
        <end position="239"/>
    </location>
</feature>
<accession>A0A1L3KPD2</accession>
<organism evidence="2">
    <name type="scientific">Beihai hermit crab virus 2</name>
    <dbReference type="NCBI Taxonomy" id="1922389"/>
    <lineage>
        <taxon>Viruses</taxon>
        <taxon>Riboviria</taxon>
    </lineage>
</organism>
<dbReference type="EMBL" id="KX884743">
    <property type="protein sequence ID" value="APG79228.1"/>
    <property type="molecule type" value="Genomic_RNA"/>
</dbReference>
<feature type="compositionally biased region" description="Polar residues" evidence="1">
    <location>
        <begin position="162"/>
        <end position="172"/>
    </location>
</feature>
<feature type="region of interest" description="Disordered" evidence="1">
    <location>
        <begin position="82"/>
        <end position="284"/>
    </location>
</feature>
<protein>
    <submittedName>
        <fullName evidence="2">Uncharacterized protein</fullName>
    </submittedName>
</protein>
<feature type="compositionally biased region" description="Acidic residues" evidence="1">
    <location>
        <begin position="177"/>
        <end position="193"/>
    </location>
</feature>
<feature type="region of interest" description="Disordered" evidence="1">
    <location>
        <begin position="835"/>
        <end position="858"/>
    </location>
</feature>
<feature type="compositionally biased region" description="Low complexity" evidence="1">
    <location>
        <begin position="134"/>
        <end position="143"/>
    </location>
</feature>
<feature type="compositionally biased region" description="Basic and acidic residues" evidence="1">
    <location>
        <begin position="836"/>
        <end position="853"/>
    </location>
</feature>
<feature type="compositionally biased region" description="Basic residues" evidence="1">
    <location>
        <begin position="259"/>
        <end position="274"/>
    </location>
</feature>
<proteinExistence type="predicted"/>
<evidence type="ECO:0000256" key="1">
    <source>
        <dbReference type="SAM" id="MobiDB-lite"/>
    </source>
</evidence>
<name>A0A1L3KPD2_9VIRU</name>
<sequence length="995" mass="111921">MSGHMYQVPMMYAKHLLSSIMPPGTYYLDSGMPFKPCNKRYHELQVHVAAIGGMMRRKNKVVSKRTSVHVVRGENRFTYHNATRTTASIGGPFPKNDSEESSVPTIMEEDLKLESVSSAEELEEAQDDSDDSSSDSSLESAASESDDDIELNEVTFVGELATVSSDSESDTLLSIGDELDEALEDSSEEELDAVEIPKPETLNNMDMALDSDDSSEEQKEGDVLEGTETTPDESGNNTQDTDEVSMDKSAGEFKVSYSRSKKKKRLRKKARTKHQHDNAKAASKPIITKKEDDPEIVQEIANLVGTITESDTNASDGAIQDGNPPSLTWDNSDLEVPVSEYKSEMVAEQSTAMVQTEDLPEVIAADDENIKDDLELDRDSIINQVVDKLDILAGGIESMNENIKKIYRDGTNTIELLENNVHSKVSSIVPGPLVVNPNNTVKLLEDMIDDYDKLRAADKKPDAENLAMITLSAYDPNIQPVDAVKVMNSFSKIWNGTELDEHDKKHLLEQLKENISYDKSFDMIILPKKSGEESNEITPPEAGTDTSHRMTLNEFGAIFRPSKELFVKLCEEYNVTGLAVQGLGYHLSDDCAKRTKTIPSKLAGSYFDQLMNIQPTSQVKYTNSDMKVALNNAMKDYVNTFSSKEQHILQHVSDKKWDILGLNRYLSGGFERDHCIYAAMILECLMSSSPKGLPRMKIASSVRGTRAWNEDSDPVVVKCALLCAIRYPISGKTVDVATNPKRLWRKSTDPDKEFIDYITINTTDLHNYLTMHSTRLGKEKKVKDLHTFGMTIDNSNLKEKYKRVSKVWDCNTYAKQRGEKKIDYDEWDDVYRRRKDRESDHQGRSRKTKDPFHGLKPMNYTGNEPDLIQLREYMMRNGGDKRRIGTFTVYNTHVARGERFYPMPVGGVWDPRYIGWCRDMIKNVDLAKEFIESLGDVGQDATPEGLIDMNAKGMFKNGEIHNATNINPWSHYGALMDTTEIVDGKRVLRGTTRLN</sequence>
<feature type="compositionally biased region" description="Acidic residues" evidence="1">
    <location>
        <begin position="120"/>
        <end position="133"/>
    </location>
</feature>
<evidence type="ECO:0000313" key="2">
    <source>
        <dbReference type="EMBL" id="APG79228.1"/>
    </source>
</evidence>
<reference evidence="2" key="1">
    <citation type="journal article" date="2016" name="Nature">
        <title>Redefining the invertebrate RNA virosphere.</title>
        <authorList>
            <person name="Shi M."/>
            <person name="Lin X.D."/>
            <person name="Tian J.H."/>
            <person name="Chen L.J."/>
            <person name="Chen X."/>
            <person name="Li C.X."/>
            <person name="Qin X.C."/>
            <person name="Li J."/>
            <person name="Cao J.P."/>
            <person name="Eden J.S."/>
            <person name="Buchmann J."/>
            <person name="Wang W."/>
            <person name="Xu J."/>
            <person name="Holmes E.C."/>
            <person name="Zhang Y.Z."/>
        </authorList>
    </citation>
    <scope>NUCLEOTIDE SEQUENCE</scope>
    <source>
        <strain evidence="2">BHJJX25757</strain>
    </source>
</reference>